<dbReference type="GO" id="GO:0008934">
    <property type="term" value="F:inositol monophosphate 1-phosphatase activity"/>
    <property type="evidence" value="ECO:0007669"/>
    <property type="project" value="TreeGrafter"/>
</dbReference>
<evidence type="ECO:0000313" key="5">
    <source>
        <dbReference type="EMBL" id="MCP1170489.1"/>
    </source>
</evidence>
<dbReference type="InterPro" id="IPR020550">
    <property type="entry name" value="Inositol_monophosphatase_CS"/>
</dbReference>
<reference evidence="5" key="1">
    <citation type="submission" date="2022-06" db="EMBL/GenBank/DDBJ databases">
        <title>Limimaricola sediminis sp. nov., isolated from an intertidal sediment.</title>
        <authorList>
            <person name="Shao X."/>
        </authorList>
    </citation>
    <scope>NUCLEOTIDE SEQUENCE</scope>
    <source>
        <strain evidence="5">ASW11-118</strain>
    </source>
</reference>
<feature type="binding site" evidence="4">
    <location>
        <position position="90"/>
    </location>
    <ligand>
        <name>Mg(2+)</name>
        <dbReference type="ChEBI" id="CHEBI:18420"/>
        <label>2</label>
    </ligand>
</feature>
<protein>
    <submittedName>
        <fullName evidence="5">3'(2'),5'-bisphosphate nucleotidase CysQ</fullName>
    </submittedName>
</protein>
<dbReference type="Pfam" id="PF00459">
    <property type="entry name" value="Inositol_P"/>
    <property type="match status" value="1"/>
</dbReference>
<feature type="binding site" evidence="4">
    <location>
        <position position="89"/>
    </location>
    <ligand>
        <name>Mg(2+)</name>
        <dbReference type="ChEBI" id="CHEBI:18420"/>
        <label>1</label>
        <note>catalytic</note>
    </ligand>
</feature>
<dbReference type="InterPro" id="IPR000760">
    <property type="entry name" value="Inositol_monophosphatase-like"/>
</dbReference>
<dbReference type="Gene3D" id="3.30.540.10">
    <property type="entry name" value="Fructose-1,6-Bisphosphatase, subunit A, domain 1"/>
    <property type="match status" value="1"/>
</dbReference>
<dbReference type="PANTHER" id="PTHR20854">
    <property type="entry name" value="INOSITOL MONOPHOSPHATASE"/>
    <property type="match status" value="1"/>
</dbReference>
<keyword evidence="2 4" id="KW-0479">Metal-binding</keyword>
<dbReference type="GO" id="GO:0006020">
    <property type="term" value="P:inositol metabolic process"/>
    <property type="evidence" value="ECO:0007669"/>
    <property type="project" value="TreeGrafter"/>
</dbReference>
<dbReference type="AlphaFoldDB" id="A0A9X2JR07"/>
<evidence type="ECO:0000256" key="3">
    <source>
        <dbReference type="ARBA" id="ARBA00022842"/>
    </source>
</evidence>
<dbReference type="PRINTS" id="PR00377">
    <property type="entry name" value="IMPHPHTASES"/>
</dbReference>
<sequence length="272" mass="28470">MPVTDHSEDLALLVAAAQAAAPIASAYSAPEVWDKPDGGGPVCEADLAVDAMLRERLGAARPRYGWLSEETADAPERLGAERIFIVDPIDGTRAYLEGSPDWAHSLAIAQDGKITAACVLLPRHGLLYTATLGGGALLNGAPIRASAQTDPARATLLGPRLAMSPEHWTGGDVPPVRRAFRSALAWRLCLLAEARFDAMLTIRPTWEWDIAAGSLILTEAGGTATDRRGATLSFNKPHPQSDGVLAGGALHGVLLARLEAAPDSPAPDPSTA</sequence>
<dbReference type="PROSITE" id="PS00630">
    <property type="entry name" value="IMP_2"/>
    <property type="match status" value="1"/>
</dbReference>
<dbReference type="GO" id="GO:0046854">
    <property type="term" value="P:phosphatidylinositol phosphate biosynthetic process"/>
    <property type="evidence" value="ECO:0007669"/>
    <property type="project" value="InterPro"/>
</dbReference>
<evidence type="ECO:0000313" key="6">
    <source>
        <dbReference type="Proteomes" id="UP001139477"/>
    </source>
</evidence>
<evidence type="ECO:0000256" key="2">
    <source>
        <dbReference type="ARBA" id="ARBA00022723"/>
    </source>
</evidence>
<feature type="binding site" evidence="4">
    <location>
        <position position="69"/>
    </location>
    <ligand>
        <name>Mg(2+)</name>
        <dbReference type="ChEBI" id="CHEBI:18420"/>
        <label>1</label>
        <note>catalytic</note>
    </ligand>
</feature>
<evidence type="ECO:0000256" key="4">
    <source>
        <dbReference type="PIRSR" id="PIRSR600760-2"/>
    </source>
</evidence>
<dbReference type="GO" id="GO:0046872">
    <property type="term" value="F:metal ion binding"/>
    <property type="evidence" value="ECO:0007669"/>
    <property type="project" value="UniProtKB-KW"/>
</dbReference>
<evidence type="ECO:0000256" key="1">
    <source>
        <dbReference type="ARBA" id="ARBA00009759"/>
    </source>
</evidence>
<accession>A0A9X2JR07</accession>
<dbReference type="Proteomes" id="UP001139477">
    <property type="component" value="Unassembled WGS sequence"/>
</dbReference>
<name>A0A9X2JR07_9RHOB</name>
<comment type="similarity">
    <text evidence="1">Belongs to the inositol monophosphatase superfamily.</text>
</comment>
<dbReference type="EMBL" id="JAMYXC010000302">
    <property type="protein sequence ID" value="MCP1170489.1"/>
    <property type="molecule type" value="Genomic_DNA"/>
</dbReference>
<keyword evidence="3 4" id="KW-0460">Magnesium</keyword>
<dbReference type="PANTHER" id="PTHR20854:SF4">
    <property type="entry name" value="INOSITOL-1-MONOPHOSPHATASE-RELATED"/>
    <property type="match status" value="1"/>
</dbReference>
<dbReference type="CDD" id="cd01638">
    <property type="entry name" value="CysQ"/>
    <property type="match status" value="1"/>
</dbReference>
<feature type="binding site" evidence="4">
    <location>
        <position position="209"/>
    </location>
    <ligand>
        <name>Mg(2+)</name>
        <dbReference type="ChEBI" id="CHEBI:18420"/>
        <label>1</label>
        <note>catalytic</note>
    </ligand>
</feature>
<proteinExistence type="inferred from homology"/>
<keyword evidence="6" id="KW-1185">Reference proteome</keyword>
<feature type="binding site" evidence="4">
    <location>
        <position position="87"/>
    </location>
    <ligand>
        <name>Mg(2+)</name>
        <dbReference type="ChEBI" id="CHEBI:18420"/>
        <label>1</label>
        <note>catalytic</note>
    </ligand>
</feature>
<dbReference type="GO" id="GO:0007165">
    <property type="term" value="P:signal transduction"/>
    <property type="evidence" value="ECO:0007669"/>
    <property type="project" value="TreeGrafter"/>
</dbReference>
<comment type="cofactor">
    <cofactor evidence="4">
        <name>Mg(2+)</name>
        <dbReference type="ChEBI" id="CHEBI:18420"/>
    </cofactor>
</comment>
<organism evidence="5 6">
    <name type="scientific">Limimaricola litoreus</name>
    <dbReference type="NCBI Taxonomy" id="2955316"/>
    <lineage>
        <taxon>Bacteria</taxon>
        <taxon>Pseudomonadati</taxon>
        <taxon>Pseudomonadota</taxon>
        <taxon>Alphaproteobacteria</taxon>
        <taxon>Rhodobacterales</taxon>
        <taxon>Paracoccaceae</taxon>
        <taxon>Limimaricola</taxon>
    </lineage>
</organism>
<dbReference type="SUPFAM" id="SSF56655">
    <property type="entry name" value="Carbohydrate phosphatase"/>
    <property type="match status" value="1"/>
</dbReference>
<comment type="caution">
    <text evidence="5">The sequence shown here is derived from an EMBL/GenBank/DDBJ whole genome shotgun (WGS) entry which is preliminary data.</text>
</comment>
<gene>
    <name evidence="5" type="ORF">NHG85_18450</name>
</gene>
<dbReference type="RefSeq" id="WP_253335181.1">
    <property type="nucleotide sequence ID" value="NZ_JAMYXC010000302.1"/>
</dbReference>
<dbReference type="Gene3D" id="3.40.190.80">
    <property type="match status" value="1"/>
</dbReference>